<dbReference type="AlphaFoldDB" id="A0A0N9I2D1"/>
<proteinExistence type="predicted"/>
<dbReference type="OrthoDB" id="7945987at2"/>
<feature type="region of interest" description="Disordered" evidence="1">
    <location>
        <begin position="55"/>
        <end position="74"/>
    </location>
</feature>
<organism evidence="2 3">
    <name type="scientific">Kibdelosporangium phytohabitans</name>
    <dbReference type="NCBI Taxonomy" id="860235"/>
    <lineage>
        <taxon>Bacteria</taxon>
        <taxon>Bacillati</taxon>
        <taxon>Actinomycetota</taxon>
        <taxon>Actinomycetes</taxon>
        <taxon>Pseudonocardiales</taxon>
        <taxon>Pseudonocardiaceae</taxon>
        <taxon>Kibdelosporangium</taxon>
    </lineage>
</organism>
<dbReference type="Proteomes" id="UP000063699">
    <property type="component" value="Chromosome"/>
</dbReference>
<name>A0A0N9I2D1_9PSEU</name>
<evidence type="ECO:0000313" key="3">
    <source>
        <dbReference type="Proteomes" id="UP000063699"/>
    </source>
</evidence>
<dbReference type="EMBL" id="CP012752">
    <property type="protein sequence ID" value="ALG10178.1"/>
    <property type="molecule type" value="Genomic_DNA"/>
</dbReference>
<gene>
    <name evidence="2" type="ORF">AOZ06_27720</name>
</gene>
<protein>
    <submittedName>
        <fullName evidence="2">Uncharacterized protein</fullName>
    </submittedName>
</protein>
<evidence type="ECO:0000313" key="2">
    <source>
        <dbReference type="EMBL" id="ALG10178.1"/>
    </source>
</evidence>
<reference evidence="2 3" key="1">
    <citation type="submission" date="2015-07" db="EMBL/GenBank/DDBJ databases">
        <title>Genome sequencing of Kibdelosporangium phytohabitans.</title>
        <authorList>
            <person name="Qin S."/>
            <person name="Xing K."/>
        </authorList>
    </citation>
    <scope>NUCLEOTIDE SEQUENCE [LARGE SCALE GENOMIC DNA]</scope>
    <source>
        <strain evidence="2 3">KLBMP1111</strain>
    </source>
</reference>
<accession>A0A0N9I2D1</accession>
<evidence type="ECO:0000256" key="1">
    <source>
        <dbReference type="SAM" id="MobiDB-lite"/>
    </source>
</evidence>
<dbReference type="KEGG" id="kphy:AOZ06_27720"/>
<dbReference type="RefSeq" id="WP_054292081.1">
    <property type="nucleotide sequence ID" value="NZ_CP012752.1"/>
</dbReference>
<sequence>MPAEPAGRAVRPRFSARVLPGVLRLGPESTAALNDRVREVIAEFADEPDGEPLSYLWPIALRPPTTPDDPSRPG</sequence>
<keyword evidence="3" id="KW-1185">Reference proteome</keyword>